<evidence type="ECO:0000313" key="2">
    <source>
        <dbReference type="EMBL" id="KKU88357.1"/>
    </source>
</evidence>
<proteinExistence type="predicted"/>
<accession>A0A0G1U2N3</accession>
<comment type="caution">
    <text evidence="2">The sequence shown here is derived from an EMBL/GenBank/DDBJ whole genome shotgun (WGS) entry which is preliminary data.</text>
</comment>
<name>A0A0G1U2N3_9BACT</name>
<dbReference type="AlphaFoldDB" id="A0A0G1U2N3"/>
<dbReference type="SUPFAM" id="SSF53756">
    <property type="entry name" value="UDP-Glycosyltransferase/glycogen phosphorylase"/>
    <property type="match status" value="1"/>
</dbReference>
<dbReference type="CDD" id="cd03801">
    <property type="entry name" value="GT4_PimA-like"/>
    <property type="match status" value="1"/>
</dbReference>
<sequence length="191" mass="21424">MFIATFEKYIGRLEEYKGVFDVLEAARILISDPELATYSLRLLFVGDGGEIREMRRMEQTLGMGRFVEHLVASYEKMPSVYQSADIFVAPSKPTPTWEEQYNTALLEAQASGLPIVTTNTGGIPENVGDAAVIVEPGDIQAITRAIKRFILDAKLRLLYAHKARKRAETVHDARIGADKLARLYEQVLHQI</sequence>
<reference evidence="2 3" key="1">
    <citation type="journal article" date="2015" name="Nature">
        <title>rRNA introns, odd ribosomes, and small enigmatic genomes across a large radiation of phyla.</title>
        <authorList>
            <person name="Brown C.T."/>
            <person name="Hug L.A."/>
            <person name="Thomas B.C."/>
            <person name="Sharon I."/>
            <person name="Castelle C.J."/>
            <person name="Singh A."/>
            <person name="Wilkins M.J."/>
            <person name="Williams K.H."/>
            <person name="Banfield J.F."/>
        </authorList>
    </citation>
    <scope>NUCLEOTIDE SEQUENCE [LARGE SCALE GENOMIC DNA]</scope>
</reference>
<dbReference type="InterPro" id="IPR001296">
    <property type="entry name" value="Glyco_trans_1"/>
</dbReference>
<dbReference type="InterPro" id="IPR050194">
    <property type="entry name" value="Glycosyltransferase_grp1"/>
</dbReference>
<feature type="domain" description="Glycosyl transferase family 1" evidence="1">
    <location>
        <begin position="9"/>
        <end position="166"/>
    </location>
</feature>
<dbReference type="PANTHER" id="PTHR45947:SF3">
    <property type="entry name" value="SULFOQUINOVOSYL TRANSFERASE SQD2"/>
    <property type="match status" value="1"/>
</dbReference>
<organism evidence="2 3">
    <name type="scientific">Candidatus Gottesmanbacteria bacterium GW2011_GWA2_47_9</name>
    <dbReference type="NCBI Taxonomy" id="1618445"/>
    <lineage>
        <taxon>Bacteria</taxon>
        <taxon>Candidatus Gottesmaniibacteriota</taxon>
    </lineage>
</organism>
<dbReference type="Proteomes" id="UP000034739">
    <property type="component" value="Unassembled WGS sequence"/>
</dbReference>
<dbReference type="PANTHER" id="PTHR45947">
    <property type="entry name" value="SULFOQUINOVOSYL TRANSFERASE SQD2"/>
    <property type="match status" value="1"/>
</dbReference>
<evidence type="ECO:0000313" key="3">
    <source>
        <dbReference type="Proteomes" id="UP000034739"/>
    </source>
</evidence>
<gene>
    <name evidence="2" type="ORF">UY16_C0008G0004</name>
</gene>
<protein>
    <recommendedName>
        <fullName evidence="1">Glycosyl transferase family 1 domain-containing protein</fullName>
    </recommendedName>
</protein>
<dbReference type="Pfam" id="PF00534">
    <property type="entry name" value="Glycos_transf_1"/>
    <property type="match status" value="1"/>
</dbReference>
<dbReference type="Gene3D" id="3.40.50.2000">
    <property type="entry name" value="Glycogen Phosphorylase B"/>
    <property type="match status" value="2"/>
</dbReference>
<evidence type="ECO:0000259" key="1">
    <source>
        <dbReference type="Pfam" id="PF00534"/>
    </source>
</evidence>
<dbReference type="GO" id="GO:0016757">
    <property type="term" value="F:glycosyltransferase activity"/>
    <property type="evidence" value="ECO:0007669"/>
    <property type="project" value="InterPro"/>
</dbReference>
<dbReference type="EMBL" id="LCOY01000008">
    <property type="protein sequence ID" value="KKU88357.1"/>
    <property type="molecule type" value="Genomic_DNA"/>
</dbReference>